<dbReference type="InterPro" id="IPR025997">
    <property type="entry name" value="SBP_2_dom"/>
</dbReference>
<dbReference type="AlphaFoldDB" id="A0A2T6KAF4"/>
<dbReference type="SUPFAM" id="SSF47413">
    <property type="entry name" value="lambda repressor-like DNA-binding domains"/>
    <property type="match status" value="1"/>
</dbReference>
<protein>
    <submittedName>
        <fullName evidence="5">LacI family transcriptional regulator</fullName>
    </submittedName>
</protein>
<dbReference type="PROSITE" id="PS50932">
    <property type="entry name" value="HTH_LACI_2"/>
    <property type="match status" value="1"/>
</dbReference>
<proteinExistence type="predicted"/>
<evidence type="ECO:0000313" key="5">
    <source>
        <dbReference type="EMBL" id="PUB11821.1"/>
    </source>
</evidence>
<evidence type="ECO:0000256" key="2">
    <source>
        <dbReference type="ARBA" id="ARBA00023125"/>
    </source>
</evidence>
<dbReference type="SMART" id="SM00354">
    <property type="entry name" value="HTH_LACI"/>
    <property type="match status" value="1"/>
</dbReference>
<gene>
    <name evidence="5" type="ORF">C8N45_11264</name>
</gene>
<dbReference type="PROSITE" id="PS00356">
    <property type="entry name" value="HTH_LACI_1"/>
    <property type="match status" value="1"/>
</dbReference>
<dbReference type="InterPro" id="IPR028082">
    <property type="entry name" value="Peripla_BP_I"/>
</dbReference>
<dbReference type="CDD" id="cd06307">
    <property type="entry name" value="PBP1_sugar_binding"/>
    <property type="match status" value="1"/>
</dbReference>
<accession>A0A2T6KAF4</accession>
<feature type="domain" description="HTH lacI-type" evidence="4">
    <location>
        <begin position="4"/>
        <end position="58"/>
    </location>
</feature>
<evidence type="ECO:0000313" key="6">
    <source>
        <dbReference type="Proteomes" id="UP000244523"/>
    </source>
</evidence>
<dbReference type="GO" id="GO:0003700">
    <property type="term" value="F:DNA-binding transcription factor activity"/>
    <property type="evidence" value="ECO:0007669"/>
    <property type="project" value="TreeGrafter"/>
</dbReference>
<dbReference type="Proteomes" id="UP000244523">
    <property type="component" value="Unassembled WGS sequence"/>
</dbReference>
<dbReference type="EMBL" id="QBUD01000012">
    <property type="protein sequence ID" value="PUB11821.1"/>
    <property type="molecule type" value="Genomic_DNA"/>
</dbReference>
<dbReference type="Gene3D" id="3.40.50.2300">
    <property type="match status" value="2"/>
</dbReference>
<evidence type="ECO:0000259" key="4">
    <source>
        <dbReference type="PROSITE" id="PS50932"/>
    </source>
</evidence>
<keyword evidence="2" id="KW-0238">DNA-binding</keyword>
<evidence type="ECO:0000256" key="3">
    <source>
        <dbReference type="ARBA" id="ARBA00023163"/>
    </source>
</evidence>
<dbReference type="Pfam" id="PF00356">
    <property type="entry name" value="LacI"/>
    <property type="match status" value="1"/>
</dbReference>
<keyword evidence="1" id="KW-0805">Transcription regulation</keyword>
<dbReference type="CDD" id="cd01392">
    <property type="entry name" value="HTH_LacI"/>
    <property type="match status" value="1"/>
</dbReference>
<evidence type="ECO:0000256" key="1">
    <source>
        <dbReference type="ARBA" id="ARBA00023015"/>
    </source>
</evidence>
<dbReference type="PANTHER" id="PTHR30146:SF152">
    <property type="entry name" value="TRANSCRIPTIONAL REGULATORY PROTEIN"/>
    <property type="match status" value="1"/>
</dbReference>
<name>A0A2T6KAF4_9RHOB</name>
<comment type="caution">
    <text evidence="5">The sequence shown here is derived from an EMBL/GenBank/DDBJ whole genome shotgun (WGS) entry which is preliminary data.</text>
</comment>
<reference evidence="5 6" key="1">
    <citation type="submission" date="2018-04" db="EMBL/GenBank/DDBJ databases">
        <title>Genomic Encyclopedia of Archaeal and Bacterial Type Strains, Phase II (KMG-II): from individual species to whole genera.</title>
        <authorList>
            <person name="Goeker M."/>
        </authorList>
    </citation>
    <scope>NUCLEOTIDE SEQUENCE [LARGE SCALE GENOMIC DNA]</scope>
    <source>
        <strain evidence="5 6">DSM 29955</strain>
    </source>
</reference>
<dbReference type="Pfam" id="PF13407">
    <property type="entry name" value="Peripla_BP_4"/>
    <property type="match status" value="1"/>
</dbReference>
<dbReference type="PRINTS" id="PR00036">
    <property type="entry name" value="HTHLACI"/>
</dbReference>
<dbReference type="RefSeq" id="WP_108387617.1">
    <property type="nucleotide sequence ID" value="NZ_QBUD01000012.1"/>
</dbReference>
<dbReference type="Gene3D" id="1.10.260.40">
    <property type="entry name" value="lambda repressor-like DNA-binding domains"/>
    <property type="match status" value="1"/>
</dbReference>
<organism evidence="5 6">
    <name type="scientific">Yoonia sediminilitoris</name>
    <dbReference type="NCBI Taxonomy" id="1286148"/>
    <lineage>
        <taxon>Bacteria</taxon>
        <taxon>Pseudomonadati</taxon>
        <taxon>Pseudomonadota</taxon>
        <taxon>Alphaproteobacteria</taxon>
        <taxon>Rhodobacterales</taxon>
        <taxon>Paracoccaceae</taxon>
        <taxon>Yoonia</taxon>
    </lineage>
</organism>
<dbReference type="SUPFAM" id="SSF53822">
    <property type="entry name" value="Periplasmic binding protein-like I"/>
    <property type="match status" value="1"/>
</dbReference>
<keyword evidence="3" id="KW-0804">Transcription</keyword>
<dbReference type="InterPro" id="IPR000843">
    <property type="entry name" value="HTH_LacI"/>
</dbReference>
<dbReference type="GO" id="GO:0000976">
    <property type="term" value="F:transcription cis-regulatory region binding"/>
    <property type="evidence" value="ECO:0007669"/>
    <property type="project" value="TreeGrafter"/>
</dbReference>
<sequence length="355" mass="38718">MAFATLHDVAEAAGVSYATVDRVVNARGGVSQKSVLRVQAAIKQLGYARDVSAANLARKRVYRFLFLLPEDHNDFFHSLYSALQSHAQRPNLLRIAVTTTRLPAFSEKALIEALARIDPATVDCACVVALDTPAVNAAVQRVRAQGVKLVTLVSDIDAASRDAYVGIDNYVAGKTAGRMMGLCHGRQPGLVLPIIGTSRAHDHIQRLSGFLEIMQAHFPQITLLEPVTSRDEAATIHRELDDIWRAHPNLTGVYNMGAGNDGLVAWIRGITGRDRPFMVIHELLPNARTALEAGLVDAVIDQKPKEIITRTMDAMRLLVDGEALPTPAPVITPAIYLCENLPDTPKETDWMPSND</sequence>
<dbReference type="InterPro" id="IPR010982">
    <property type="entry name" value="Lambda_DNA-bd_dom_sf"/>
</dbReference>
<dbReference type="OrthoDB" id="9805774at2"/>
<dbReference type="PANTHER" id="PTHR30146">
    <property type="entry name" value="LACI-RELATED TRANSCRIPTIONAL REPRESSOR"/>
    <property type="match status" value="1"/>
</dbReference>
<keyword evidence="6" id="KW-1185">Reference proteome</keyword>